<dbReference type="GO" id="GO:0006230">
    <property type="term" value="P:TMP biosynthetic process"/>
    <property type="evidence" value="ECO:0007669"/>
    <property type="project" value="InterPro"/>
</dbReference>
<dbReference type="GO" id="GO:0071897">
    <property type="term" value="P:DNA biosynthetic process"/>
    <property type="evidence" value="ECO:0007669"/>
    <property type="project" value="UniProtKB-KW"/>
</dbReference>
<feature type="compositionally biased region" description="Basic residues" evidence="7">
    <location>
        <begin position="19"/>
        <end position="32"/>
    </location>
</feature>
<feature type="region of interest" description="Disordered" evidence="7">
    <location>
        <begin position="1"/>
        <end position="39"/>
    </location>
</feature>
<dbReference type="SUPFAM" id="SSF52540">
    <property type="entry name" value="P-loop containing nucleoside triphosphate hydrolases"/>
    <property type="match status" value="1"/>
</dbReference>
<dbReference type="GO" id="GO:0004797">
    <property type="term" value="F:thymidine kinase activity"/>
    <property type="evidence" value="ECO:0007669"/>
    <property type="project" value="InterPro"/>
</dbReference>
<evidence type="ECO:0000313" key="8">
    <source>
        <dbReference type="EMBL" id="AMB65767.1"/>
    </source>
</evidence>
<keyword evidence="6" id="KW-0067">ATP-binding</keyword>
<dbReference type="InterPro" id="IPR027417">
    <property type="entry name" value="P-loop_NTPase"/>
</dbReference>
<proteinExistence type="inferred from homology"/>
<name>A0A0X8E9T7_HHV1</name>
<keyword evidence="1" id="KW-0244">Early protein</keyword>
<keyword evidence="2" id="KW-0237">DNA synthesis</keyword>
<feature type="region of interest" description="Disordered" evidence="7">
    <location>
        <begin position="260"/>
        <end position="295"/>
    </location>
</feature>
<keyword evidence="4" id="KW-0547">Nucleotide-binding</keyword>
<dbReference type="GO" id="GO:0005524">
    <property type="term" value="F:ATP binding"/>
    <property type="evidence" value="ECO:0007669"/>
    <property type="project" value="UniProtKB-KW"/>
</dbReference>
<organism evidence="8">
    <name type="scientific">Human herpesvirus 1</name>
    <name type="common">HHV-1</name>
    <name type="synonym">Human herpes simplex virus 1</name>
    <dbReference type="NCBI Taxonomy" id="10298"/>
    <lineage>
        <taxon>Viruses</taxon>
        <taxon>Duplodnaviria</taxon>
        <taxon>Heunggongvirae</taxon>
        <taxon>Peploviricota</taxon>
        <taxon>Herviviricetes</taxon>
        <taxon>Herpesvirales</taxon>
        <taxon>Orthoherpesviridae</taxon>
        <taxon>Alphaherpesvirinae</taxon>
        <taxon>Simplexvirus</taxon>
        <taxon>Simplexvirus humanalpha1</taxon>
    </lineage>
</organism>
<dbReference type="Pfam" id="PF00693">
    <property type="entry name" value="Herpes_TK"/>
    <property type="match status" value="1"/>
</dbReference>
<dbReference type="HAMAP" id="MF_04029">
    <property type="entry name" value="HSV_KITH"/>
    <property type="match status" value="1"/>
</dbReference>
<evidence type="ECO:0000256" key="6">
    <source>
        <dbReference type="ARBA" id="ARBA00022840"/>
    </source>
</evidence>
<accession>A0A0X8E9T7</accession>
<reference evidence="8" key="1">
    <citation type="journal article" date="2016" name="JCI Insight">
        <title>HSV-2 DeltagD elicits FcgammaR-effector antibodies that protect against clinical isolates.</title>
        <authorList>
            <person name="Petro C.D."/>
            <person name="Weinrick B."/>
            <person name="Khajoueinejad N."/>
            <person name="Burn C."/>
            <person name="Sellers R."/>
            <person name="Jacobs W.R.Jr."/>
            <person name="Herold B.C."/>
        </authorList>
    </citation>
    <scope>NUCLEOTIDE SEQUENCE</scope>
    <source>
        <strain evidence="8">B^3x1.3</strain>
    </source>
</reference>
<evidence type="ECO:0000256" key="2">
    <source>
        <dbReference type="ARBA" id="ARBA00022634"/>
    </source>
</evidence>
<evidence type="ECO:0000256" key="3">
    <source>
        <dbReference type="ARBA" id="ARBA00022679"/>
    </source>
</evidence>
<dbReference type="InterPro" id="IPR001889">
    <property type="entry name" value="Herpes_TK"/>
</dbReference>
<keyword evidence="3" id="KW-0808">Transferase</keyword>
<keyword evidence="5" id="KW-0418">Kinase</keyword>
<dbReference type="EMBL" id="KU310659">
    <property type="protein sequence ID" value="AMB65767.1"/>
    <property type="molecule type" value="Genomic_DNA"/>
</dbReference>
<protein>
    <submittedName>
        <fullName evidence="8">Uncharacterized protein</fullName>
    </submittedName>
</protein>
<gene>
    <name evidence="8" type="primary">UL23</name>
</gene>
<evidence type="ECO:0000256" key="7">
    <source>
        <dbReference type="SAM" id="MobiDB-lite"/>
    </source>
</evidence>
<evidence type="ECO:0000256" key="1">
    <source>
        <dbReference type="ARBA" id="ARBA00022518"/>
    </source>
</evidence>
<evidence type="ECO:0000256" key="5">
    <source>
        <dbReference type="ARBA" id="ARBA00022777"/>
    </source>
</evidence>
<sequence>MASYPCHQHASAFDQAARSRGHSNRRTALRPRRQQEATEVRLEQKMPTLLRVYIDGPHGMGKTTTTQLLVALGSRDDIVYVPEPMTYWQVLGASETIANIYTTQHRLDQGEISAGDAAVVMTSAQITMGMPYAVTDAVLAPHIGGEAGSSHAPPPALTLIFDRHPIAALLCYPAARYLMGSMTPQAVLAFVALIPPTLPGTNIVLGALPEDRHIDRLAKRQRPGERLDLAMLAAIRRVYGLLANTVRYLQGGGSWREDWGQLSGTAVPPQGAEPQSNAGPRPWGPFRRTDTSTAWPNASAPASGLTWLCWPRFAAFTGCLPIRCGICRAAGRGGRIGDSFRGRPCRPRVPSPRATRAHDPISGTRYLPCFGPPSCWPPTATCTTCLPGPWTSWPNASVPCTSLSWITTNRPPAAGTPCCNLPPG</sequence>
<dbReference type="Gene3D" id="3.40.50.300">
    <property type="entry name" value="P-loop containing nucleotide triphosphate hydrolases"/>
    <property type="match status" value="1"/>
</dbReference>
<organismHost>
    <name type="scientific">Homo sapiens</name>
    <name type="common">Human</name>
    <dbReference type="NCBI Taxonomy" id="9606"/>
</organismHost>
<evidence type="ECO:0000256" key="4">
    <source>
        <dbReference type="ARBA" id="ARBA00022741"/>
    </source>
</evidence>